<dbReference type="PANTHER" id="PTHR30574:SF1">
    <property type="entry name" value="SULPHUR TRANSPORT DOMAIN-CONTAINING PROTEIN"/>
    <property type="match status" value="1"/>
</dbReference>
<gene>
    <name evidence="9" type="ORF">Agub_g13007</name>
</gene>
<dbReference type="AlphaFoldDB" id="A0AAD3DZ44"/>
<organism evidence="9 10">
    <name type="scientific">Astrephomene gubernaculifera</name>
    <dbReference type="NCBI Taxonomy" id="47775"/>
    <lineage>
        <taxon>Eukaryota</taxon>
        <taxon>Viridiplantae</taxon>
        <taxon>Chlorophyta</taxon>
        <taxon>core chlorophytes</taxon>
        <taxon>Chlorophyceae</taxon>
        <taxon>CS clade</taxon>
        <taxon>Chlamydomonadales</taxon>
        <taxon>Astrephomenaceae</taxon>
        <taxon>Astrephomene</taxon>
    </lineage>
</organism>
<dbReference type="GO" id="GO:0005886">
    <property type="term" value="C:plasma membrane"/>
    <property type="evidence" value="ECO:0007669"/>
    <property type="project" value="UniProtKB-SubCell"/>
</dbReference>
<name>A0AAD3DZ44_9CHLO</name>
<evidence type="ECO:0000313" key="9">
    <source>
        <dbReference type="EMBL" id="GFR50741.1"/>
    </source>
</evidence>
<dbReference type="InterPro" id="IPR007272">
    <property type="entry name" value="Sulf_transp_TsuA/YedE"/>
</dbReference>
<keyword evidence="7 8" id="KW-0472">Membrane</keyword>
<sequence>PATAALGGLLLGLATAGKLLLTGRVLGISGAVKGLTAGDPAPWRFAFLMGLSLGAVAMTGMLPSAFETLPASFPVWRAALAGLLVGVGSSMGNGCTSGHGIC</sequence>
<proteinExistence type="predicted"/>
<accession>A0AAD3DZ44</accession>
<dbReference type="PANTHER" id="PTHR30574">
    <property type="entry name" value="INNER MEMBRANE PROTEIN YEDE"/>
    <property type="match status" value="1"/>
</dbReference>
<keyword evidence="4" id="KW-0997">Cell inner membrane</keyword>
<feature type="non-terminal residue" evidence="9">
    <location>
        <position position="1"/>
    </location>
</feature>
<evidence type="ECO:0000256" key="3">
    <source>
        <dbReference type="ARBA" id="ARBA00022475"/>
    </source>
</evidence>
<keyword evidence="2" id="KW-0813">Transport</keyword>
<dbReference type="Proteomes" id="UP001054857">
    <property type="component" value="Unassembled WGS sequence"/>
</dbReference>
<evidence type="ECO:0000256" key="6">
    <source>
        <dbReference type="ARBA" id="ARBA00022989"/>
    </source>
</evidence>
<evidence type="ECO:0000256" key="2">
    <source>
        <dbReference type="ARBA" id="ARBA00022448"/>
    </source>
</evidence>
<dbReference type="EMBL" id="BMAR01000040">
    <property type="protein sequence ID" value="GFR50741.1"/>
    <property type="molecule type" value="Genomic_DNA"/>
</dbReference>
<keyword evidence="3" id="KW-1003">Cell membrane</keyword>
<protein>
    <recommendedName>
        <fullName evidence="11">Sulphur transport domain-containing protein</fullName>
    </recommendedName>
</protein>
<evidence type="ECO:0008006" key="11">
    <source>
        <dbReference type="Google" id="ProtNLM"/>
    </source>
</evidence>
<reference evidence="9 10" key="1">
    <citation type="journal article" date="2021" name="Sci. Rep.">
        <title>Genome sequencing of the multicellular alga Astrephomene provides insights into convergent evolution of germ-soma differentiation.</title>
        <authorList>
            <person name="Yamashita S."/>
            <person name="Yamamoto K."/>
            <person name="Matsuzaki R."/>
            <person name="Suzuki S."/>
            <person name="Yamaguchi H."/>
            <person name="Hirooka S."/>
            <person name="Minakuchi Y."/>
            <person name="Miyagishima S."/>
            <person name="Kawachi M."/>
            <person name="Toyoda A."/>
            <person name="Nozaki H."/>
        </authorList>
    </citation>
    <scope>NUCLEOTIDE SEQUENCE [LARGE SCALE GENOMIC DNA]</scope>
    <source>
        <strain evidence="9 10">NIES-4017</strain>
    </source>
</reference>
<keyword evidence="10" id="KW-1185">Reference proteome</keyword>
<keyword evidence="5 8" id="KW-0812">Transmembrane</keyword>
<comment type="subcellular location">
    <subcellularLocation>
        <location evidence="1">Cell inner membrane</location>
        <topology evidence="1">Multi-pass membrane protein</topology>
    </subcellularLocation>
</comment>
<evidence type="ECO:0000256" key="8">
    <source>
        <dbReference type="SAM" id="Phobius"/>
    </source>
</evidence>
<feature type="transmembrane region" description="Helical" evidence="8">
    <location>
        <begin position="43"/>
        <end position="62"/>
    </location>
</feature>
<feature type="non-terminal residue" evidence="9">
    <location>
        <position position="102"/>
    </location>
</feature>
<evidence type="ECO:0000256" key="5">
    <source>
        <dbReference type="ARBA" id="ARBA00022692"/>
    </source>
</evidence>
<keyword evidence="6 8" id="KW-1133">Transmembrane helix</keyword>
<evidence type="ECO:0000256" key="7">
    <source>
        <dbReference type="ARBA" id="ARBA00023136"/>
    </source>
</evidence>
<evidence type="ECO:0000256" key="4">
    <source>
        <dbReference type="ARBA" id="ARBA00022519"/>
    </source>
</evidence>
<evidence type="ECO:0000256" key="1">
    <source>
        <dbReference type="ARBA" id="ARBA00004429"/>
    </source>
</evidence>
<evidence type="ECO:0000313" key="10">
    <source>
        <dbReference type="Proteomes" id="UP001054857"/>
    </source>
</evidence>
<comment type="caution">
    <text evidence="9">The sequence shown here is derived from an EMBL/GenBank/DDBJ whole genome shotgun (WGS) entry which is preliminary data.</text>
</comment>